<organism evidence="1">
    <name type="scientific">marine sediment metagenome</name>
    <dbReference type="NCBI Taxonomy" id="412755"/>
    <lineage>
        <taxon>unclassified sequences</taxon>
        <taxon>metagenomes</taxon>
        <taxon>ecological metagenomes</taxon>
    </lineage>
</organism>
<dbReference type="AlphaFoldDB" id="X1VCA1"/>
<gene>
    <name evidence="1" type="ORF">S12H4_48341</name>
</gene>
<protein>
    <submittedName>
        <fullName evidence="1">Uncharacterized protein</fullName>
    </submittedName>
</protein>
<name>X1VCA1_9ZZZZ</name>
<evidence type="ECO:0000313" key="1">
    <source>
        <dbReference type="EMBL" id="GAJ03765.1"/>
    </source>
</evidence>
<reference evidence="1" key="1">
    <citation type="journal article" date="2014" name="Front. Microbiol.">
        <title>High frequency of phylogenetically diverse reductive dehalogenase-homologous genes in deep subseafloor sedimentary metagenomes.</title>
        <authorList>
            <person name="Kawai M."/>
            <person name="Futagami T."/>
            <person name="Toyoda A."/>
            <person name="Takaki Y."/>
            <person name="Nishi S."/>
            <person name="Hori S."/>
            <person name="Arai W."/>
            <person name="Tsubouchi T."/>
            <person name="Morono Y."/>
            <person name="Uchiyama I."/>
            <person name="Ito T."/>
            <person name="Fujiyama A."/>
            <person name="Inagaki F."/>
            <person name="Takami H."/>
        </authorList>
    </citation>
    <scope>NUCLEOTIDE SEQUENCE</scope>
    <source>
        <strain evidence="1">Expedition CK06-06</strain>
    </source>
</reference>
<accession>X1VCA1</accession>
<feature type="non-terminal residue" evidence="1">
    <location>
        <position position="56"/>
    </location>
</feature>
<proteinExistence type="predicted"/>
<dbReference type="EMBL" id="BARW01030198">
    <property type="protein sequence ID" value="GAJ03765.1"/>
    <property type="molecule type" value="Genomic_DNA"/>
</dbReference>
<comment type="caution">
    <text evidence="1">The sequence shown here is derived from an EMBL/GenBank/DDBJ whole genome shotgun (WGS) entry which is preliminary data.</text>
</comment>
<sequence length="56" mass="6775">MNEDVRLIRILRSMKWQECKGNLCGLIETCRIMEVSRENCDIIHEVIYDFIQKMEK</sequence>